<keyword evidence="2" id="KW-1185">Reference proteome</keyword>
<proteinExistence type="predicted"/>
<evidence type="ECO:0000313" key="2">
    <source>
        <dbReference type="Proteomes" id="UP000789901"/>
    </source>
</evidence>
<dbReference type="EMBL" id="CAJVQB010031821">
    <property type="protein sequence ID" value="CAG8817466.1"/>
    <property type="molecule type" value="Genomic_DNA"/>
</dbReference>
<dbReference type="Proteomes" id="UP000789901">
    <property type="component" value="Unassembled WGS sequence"/>
</dbReference>
<organism evidence="1 2">
    <name type="scientific">Gigaspora margarita</name>
    <dbReference type="NCBI Taxonomy" id="4874"/>
    <lineage>
        <taxon>Eukaryota</taxon>
        <taxon>Fungi</taxon>
        <taxon>Fungi incertae sedis</taxon>
        <taxon>Mucoromycota</taxon>
        <taxon>Glomeromycotina</taxon>
        <taxon>Glomeromycetes</taxon>
        <taxon>Diversisporales</taxon>
        <taxon>Gigasporaceae</taxon>
        <taxon>Gigaspora</taxon>
    </lineage>
</organism>
<name>A0ABN7W7F0_GIGMA</name>
<reference evidence="1 2" key="1">
    <citation type="submission" date="2021-06" db="EMBL/GenBank/DDBJ databases">
        <authorList>
            <person name="Kallberg Y."/>
            <person name="Tangrot J."/>
            <person name="Rosling A."/>
        </authorList>
    </citation>
    <scope>NUCLEOTIDE SEQUENCE [LARGE SCALE GENOMIC DNA]</scope>
    <source>
        <strain evidence="1 2">120-4 pot B 10/14</strain>
    </source>
</reference>
<accession>A0ABN7W7F0</accession>
<feature type="non-terminal residue" evidence="1">
    <location>
        <position position="1"/>
    </location>
</feature>
<protein>
    <submittedName>
        <fullName evidence="1">10913_t:CDS:1</fullName>
    </submittedName>
</protein>
<sequence>ENDIDPNVDGFLKEMMLKNSVPWIPFNELEKNIQTAYIGKVIIIYSAEWTYSHKYGVRTRKVRLDLLTESVNHEMLLNEVNI</sequence>
<gene>
    <name evidence="1" type="ORF">GMARGA_LOCUS26810</name>
</gene>
<evidence type="ECO:0000313" key="1">
    <source>
        <dbReference type="EMBL" id="CAG8817466.1"/>
    </source>
</evidence>
<comment type="caution">
    <text evidence="1">The sequence shown here is derived from an EMBL/GenBank/DDBJ whole genome shotgun (WGS) entry which is preliminary data.</text>
</comment>